<evidence type="ECO:0000256" key="7">
    <source>
        <dbReference type="ARBA" id="ARBA00023136"/>
    </source>
</evidence>
<evidence type="ECO:0000256" key="6">
    <source>
        <dbReference type="ARBA" id="ARBA00022989"/>
    </source>
</evidence>
<name>A0ABS5RTN8_9HYPH</name>
<feature type="transmembrane region" description="Helical" evidence="8">
    <location>
        <begin position="147"/>
        <end position="167"/>
    </location>
</feature>
<dbReference type="Pfam" id="PF00528">
    <property type="entry name" value="BPD_transp_1"/>
    <property type="match status" value="1"/>
</dbReference>
<dbReference type="Gene3D" id="1.10.3720.10">
    <property type="entry name" value="MetI-like"/>
    <property type="match status" value="1"/>
</dbReference>
<keyword evidence="11" id="KW-1185">Reference proteome</keyword>
<keyword evidence="4" id="KW-1003">Cell membrane</keyword>
<sequence>MMSNAVSSPGAVQALPQTGEVLADWDRTSPPTADMQAALVEDLRAIEDDQTVGDITRQLNSAKSGFRTLMAKTVSAVREDTGPIDLVAIDKRWSQVPFWQAIAAATASPYTDRNLLAAVDLARSPTGEIVSLPDTRSANLAILQRTFVIAAGTTLACMLIGYPYAMVAASCTGWKRQAMLAAVLLPLWTSLLVRTAAWFILLQDSGLINRMLQALGIIDTPLALLFNRTGVIIAMTHVLLPFMVLPIFSVLIAIPSNLMPAAASLGANPLRAFWRVLLPLSLRGVVSGSLLVFMTSIGYYITPALIGGPTDQMISSVIAFYATGTANWGMAGALGIVLLVATIALYVVYDRLSSSEGQRA</sequence>
<evidence type="ECO:0000256" key="4">
    <source>
        <dbReference type="ARBA" id="ARBA00022475"/>
    </source>
</evidence>
<feature type="transmembrane region" description="Helical" evidence="8">
    <location>
        <begin position="328"/>
        <end position="349"/>
    </location>
</feature>
<organism evidence="10 11">
    <name type="scientific">Tianweitania aestuarii</name>
    <dbReference type="NCBI Taxonomy" id="2814886"/>
    <lineage>
        <taxon>Bacteria</taxon>
        <taxon>Pseudomonadati</taxon>
        <taxon>Pseudomonadota</taxon>
        <taxon>Alphaproteobacteria</taxon>
        <taxon>Hyphomicrobiales</taxon>
        <taxon>Phyllobacteriaceae</taxon>
        <taxon>Tianweitania</taxon>
    </lineage>
</organism>
<dbReference type="SUPFAM" id="SSF161098">
    <property type="entry name" value="MetI-like"/>
    <property type="match status" value="1"/>
</dbReference>
<evidence type="ECO:0000256" key="8">
    <source>
        <dbReference type="RuleBase" id="RU363032"/>
    </source>
</evidence>
<feature type="transmembrane region" description="Helical" evidence="8">
    <location>
        <begin position="179"/>
        <end position="201"/>
    </location>
</feature>
<reference evidence="10 11" key="1">
    <citation type="submission" date="2021-03" db="EMBL/GenBank/DDBJ databases">
        <title>Tianweitania aestuarii sp. nov., isolated from a tidal flat.</title>
        <authorList>
            <person name="Park S."/>
            <person name="Yoon J.-H."/>
        </authorList>
    </citation>
    <scope>NUCLEOTIDE SEQUENCE [LARGE SCALE GENOMIC DNA]</scope>
    <source>
        <strain evidence="10 11">BSSL-BM11</strain>
    </source>
</reference>
<dbReference type="PROSITE" id="PS50928">
    <property type="entry name" value="ABC_TM1"/>
    <property type="match status" value="1"/>
</dbReference>
<dbReference type="Proteomes" id="UP001297272">
    <property type="component" value="Unassembled WGS sequence"/>
</dbReference>
<proteinExistence type="inferred from homology"/>
<keyword evidence="7 8" id="KW-0472">Membrane</keyword>
<keyword evidence="6 8" id="KW-1133">Transmembrane helix</keyword>
<feature type="domain" description="ABC transmembrane type-1" evidence="9">
    <location>
        <begin position="143"/>
        <end position="349"/>
    </location>
</feature>
<dbReference type="InterPro" id="IPR000515">
    <property type="entry name" value="MetI-like"/>
</dbReference>
<comment type="subcellular location">
    <subcellularLocation>
        <location evidence="1 8">Cell membrane</location>
        <topology evidence="1 8">Multi-pass membrane protein</topology>
    </subcellularLocation>
</comment>
<evidence type="ECO:0000256" key="1">
    <source>
        <dbReference type="ARBA" id="ARBA00004651"/>
    </source>
</evidence>
<comment type="caution">
    <text evidence="10">The sequence shown here is derived from an EMBL/GenBank/DDBJ whole genome shotgun (WGS) entry which is preliminary data.</text>
</comment>
<accession>A0ABS5RTN8</accession>
<dbReference type="InterPro" id="IPR035906">
    <property type="entry name" value="MetI-like_sf"/>
</dbReference>
<evidence type="ECO:0000256" key="3">
    <source>
        <dbReference type="ARBA" id="ARBA00022448"/>
    </source>
</evidence>
<evidence type="ECO:0000259" key="9">
    <source>
        <dbReference type="PROSITE" id="PS50928"/>
    </source>
</evidence>
<feature type="transmembrane region" description="Helical" evidence="8">
    <location>
        <begin position="238"/>
        <end position="260"/>
    </location>
</feature>
<dbReference type="PANTHER" id="PTHR42929:SF5">
    <property type="entry name" value="ABC TRANSPORTER PERMEASE PROTEIN"/>
    <property type="match status" value="1"/>
</dbReference>
<keyword evidence="5 8" id="KW-0812">Transmembrane</keyword>
<evidence type="ECO:0000313" key="10">
    <source>
        <dbReference type="EMBL" id="MBS9719609.1"/>
    </source>
</evidence>
<gene>
    <name evidence="10" type="ORF">JYU29_02780</name>
</gene>
<dbReference type="EMBL" id="JAFMNX010000001">
    <property type="protein sequence ID" value="MBS9719609.1"/>
    <property type="molecule type" value="Genomic_DNA"/>
</dbReference>
<dbReference type="CDD" id="cd06261">
    <property type="entry name" value="TM_PBP2"/>
    <property type="match status" value="1"/>
</dbReference>
<evidence type="ECO:0000256" key="2">
    <source>
        <dbReference type="ARBA" id="ARBA00007069"/>
    </source>
</evidence>
<evidence type="ECO:0000256" key="5">
    <source>
        <dbReference type="ARBA" id="ARBA00022692"/>
    </source>
</evidence>
<dbReference type="PANTHER" id="PTHR42929">
    <property type="entry name" value="INNER MEMBRANE ABC TRANSPORTER PERMEASE PROTEIN YDCU-RELATED-RELATED"/>
    <property type="match status" value="1"/>
</dbReference>
<protein>
    <submittedName>
        <fullName evidence="10">ABC transporter permease</fullName>
    </submittedName>
</protein>
<keyword evidence="3 8" id="KW-0813">Transport</keyword>
<comment type="similarity">
    <text evidence="2">Belongs to the binding-protein-dependent transport system permease family. CysTW subfamily.</text>
</comment>
<evidence type="ECO:0000313" key="11">
    <source>
        <dbReference type="Proteomes" id="UP001297272"/>
    </source>
</evidence>